<evidence type="ECO:0000256" key="4">
    <source>
        <dbReference type="ARBA" id="ARBA00022842"/>
    </source>
</evidence>
<dbReference type="PRINTS" id="PR00413">
    <property type="entry name" value="HADHALOGNASE"/>
</dbReference>
<dbReference type="InterPro" id="IPR023198">
    <property type="entry name" value="PGP-like_dom2"/>
</dbReference>
<comment type="cofactor">
    <cofactor evidence="1">
        <name>Mg(2+)</name>
        <dbReference type="ChEBI" id="CHEBI:18420"/>
    </cofactor>
</comment>
<dbReference type="InterPro" id="IPR051600">
    <property type="entry name" value="Beta-PGM-like"/>
</dbReference>
<dbReference type="InterPro" id="IPR006439">
    <property type="entry name" value="HAD-SF_hydro_IA"/>
</dbReference>
<dbReference type="NCBIfam" id="TIGR01509">
    <property type="entry name" value="HAD-SF-IA-v3"/>
    <property type="match status" value="1"/>
</dbReference>
<reference evidence="6" key="1">
    <citation type="journal article" date="2019" name="Int. J. Syst. Evol. Microbiol.">
        <title>The Global Catalogue of Microorganisms (GCM) 10K type strain sequencing project: providing services to taxonomists for standard genome sequencing and annotation.</title>
        <authorList>
            <consortium name="The Broad Institute Genomics Platform"/>
            <consortium name="The Broad Institute Genome Sequencing Center for Infectious Disease"/>
            <person name="Wu L."/>
            <person name="Ma J."/>
        </authorList>
    </citation>
    <scope>NUCLEOTIDE SEQUENCE [LARGE SCALE GENOMIC DNA]</scope>
    <source>
        <strain evidence="6">CGMCC 1.12922</strain>
    </source>
</reference>
<dbReference type="SFLD" id="SFLDG01129">
    <property type="entry name" value="C1.5:_HAD__Beta-PGM__Phosphata"/>
    <property type="match status" value="1"/>
</dbReference>
<dbReference type="EMBL" id="BMGI01000001">
    <property type="protein sequence ID" value="GGD23724.1"/>
    <property type="molecule type" value="Genomic_DNA"/>
</dbReference>
<evidence type="ECO:0000313" key="5">
    <source>
        <dbReference type="EMBL" id="GGD23724.1"/>
    </source>
</evidence>
<keyword evidence="4" id="KW-0460">Magnesium</keyword>
<comment type="caution">
    <text evidence="5">The sequence shown here is derived from an EMBL/GenBank/DDBJ whole genome shotgun (WGS) entry which is preliminary data.</text>
</comment>
<dbReference type="PANTHER" id="PTHR46193">
    <property type="entry name" value="6-PHOSPHOGLUCONATE PHOSPHATASE"/>
    <property type="match status" value="1"/>
</dbReference>
<organism evidence="5 6">
    <name type="scientific">Sinisalibacter lacisalsi</name>
    <dbReference type="NCBI Taxonomy" id="1526570"/>
    <lineage>
        <taxon>Bacteria</taxon>
        <taxon>Pseudomonadati</taxon>
        <taxon>Pseudomonadota</taxon>
        <taxon>Alphaproteobacteria</taxon>
        <taxon>Rhodobacterales</taxon>
        <taxon>Roseobacteraceae</taxon>
        <taxon>Sinisalibacter</taxon>
    </lineage>
</organism>
<evidence type="ECO:0000256" key="3">
    <source>
        <dbReference type="ARBA" id="ARBA00022723"/>
    </source>
</evidence>
<accession>A0ABQ1QD62</accession>
<dbReference type="SFLD" id="SFLDS00003">
    <property type="entry name" value="Haloacid_Dehalogenase"/>
    <property type="match status" value="1"/>
</dbReference>
<dbReference type="SUPFAM" id="SSF56784">
    <property type="entry name" value="HAD-like"/>
    <property type="match status" value="1"/>
</dbReference>
<dbReference type="Proteomes" id="UP000617355">
    <property type="component" value="Unassembled WGS sequence"/>
</dbReference>
<dbReference type="InterPro" id="IPR023214">
    <property type="entry name" value="HAD_sf"/>
</dbReference>
<keyword evidence="6" id="KW-1185">Reference proteome</keyword>
<name>A0ABQ1QD62_9RHOB</name>
<sequence>MTPKAVLFDCDGVLVDSEPNGLEILQRDLAGHGFEITMDEIHAGWVGMTIRGVADKARGLGAALPPDWVDRHYELLYARLTEGTPLIPGIEAVLDRLDAAGISYAVGSNGTLRKMEITLSQHPGVWSRLKGHLHSGQDLARPKPDPALYLQAAAGLGVAPGDCVVVEDSAPGCRAGVAAGMRTLGFASAGTGARLEAEGAEVFRSMAELPARLGL</sequence>
<evidence type="ECO:0000256" key="1">
    <source>
        <dbReference type="ARBA" id="ARBA00001946"/>
    </source>
</evidence>
<dbReference type="GO" id="GO:0016787">
    <property type="term" value="F:hydrolase activity"/>
    <property type="evidence" value="ECO:0007669"/>
    <property type="project" value="UniProtKB-KW"/>
</dbReference>
<gene>
    <name evidence="5" type="ORF">GCM10011358_05180</name>
</gene>
<evidence type="ECO:0000256" key="2">
    <source>
        <dbReference type="ARBA" id="ARBA00006171"/>
    </source>
</evidence>
<protein>
    <submittedName>
        <fullName evidence="5">Hydrolase</fullName>
    </submittedName>
</protein>
<dbReference type="Gene3D" id="3.40.50.1000">
    <property type="entry name" value="HAD superfamily/HAD-like"/>
    <property type="match status" value="1"/>
</dbReference>
<keyword evidence="3" id="KW-0479">Metal-binding</keyword>
<keyword evidence="5" id="KW-0378">Hydrolase</keyword>
<evidence type="ECO:0000313" key="6">
    <source>
        <dbReference type="Proteomes" id="UP000617355"/>
    </source>
</evidence>
<dbReference type="InterPro" id="IPR036412">
    <property type="entry name" value="HAD-like_sf"/>
</dbReference>
<dbReference type="RefSeq" id="WP_188526043.1">
    <property type="nucleotide sequence ID" value="NZ_BMGI01000001.1"/>
</dbReference>
<dbReference type="Gene3D" id="1.10.150.240">
    <property type="entry name" value="Putative phosphatase, domain 2"/>
    <property type="match status" value="1"/>
</dbReference>
<proteinExistence type="inferred from homology"/>
<dbReference type="PANTHER" id="PTHR46193:SF10">
    <property type="entry name" value="6-PHOSPHOGLUCONATE PHOSPHATASE"/>
    <property type="match status" value="1"/>
</dbReference>
<comment type="similarity">
    <text evidence="2">Belongs to the HAD-like hydrolase superfamily. CbbY/CbbZ/Gph/YieH family.</text>
</comment>
<dbReference type="Pfam" id="PF00702">
    <property type="entry name" value="Hydrolase"/>
    <property type="match status" value="1"/>
</dbReference>